<dbReference type="AlphaFoldDB" id="W0F444"/>
<proteinExistence type="predicted"/>
<dbReference type="Proteomes" id="UP000003586">
    <property type="component" value="Chromosome"/>
</dbReference>
<dbReference type="KEGG" id="nso:NIASO_14850"/>
<sequence>MRARFFAPLFYRLKKVEKKQLDRFLFVGFDDCVTKNVDLNILPRIIPFIDNATDAHTTGAVGT</sequence>
<dbReference type="EMBL" id="CP007035">
    <property type="protein sequence ID" value="AHF17830.1"/>
    <property type="molecule type" value="Genomic_DNA"/>
</dbReference>
<reference evidence="1 2" key="1">
    <citation type="submission" date="2013-12" db="EMBL/GenBank/DDBJ databases">
        <authorList>
            <consortium name="DOE Joint Genome Institute"/>
            <person name="Eisen J."/>
            <person name="Huntemann M."/>
            <person name="Han J."/>
            <person name="Chen A."/>
            <person name="Kyrpides N."/>
            <person name="Mavromatis K."/>
            <person name="Markowitz V."/>
            <person name="Palaniappan K."/>
            <person name="Ivanova N."/>
            <person name="Schaumberg A."/>
            <person name="Pati A."/>
            <person name="Liolios K."/>
            <person name="Nordberg H.P."/>
            <person name="Cantor M.N."/>
            <person name="Hua S.X."/>
            <person name="Woyke T."/>
        </authorList>
    </citation>
    <scope>NUCLEOTIDE SEQUENCE [LARGE SCALE GENOMIC DNA]</scope>
    <source>
        <strain evidence="2">DSM 19437</strain>
    </source>
</reference>
<name>W0F444_9BACT</name>
<accession>W0F444</accession>
<dbReference type="HOGENOM" id="CLU_2881281_0_0_10"/>
<evidence type="ECO:0000313" key="2">
    <source>
        <dbReference type="Proteomes" id="UP000003586"/>
    </source>
</evidence>
<keyword evidence="2" id="KW-1185">Reference proteome</keyword>
<organism evidence="1 2">
    <name type="scientific">Niabella soli DSM 19437</name>
    <dbReference type="NCBI Taxonomy" id="929713"/>
    <lineage>
        <taxon>Bacteria</taxon>
        <taxon>Pseudomonadati</taxon>
        <taxon>Bacteroidota</taxon>
        <taxon>Chitinophagia</taxon>
        <taxon>Chitinophagales</taxon>
        <taxon>Chitinophagaceae</taxon>
        <taxon>Niabella</taxon>
    </lineage>
</organism>
<protein>
    <submittedName>
        <fullName evidence="1">Uncharacterized protein</fullName>
    </submittedName>
</protein>
<gene>
    <name evidence="1" type="ORF">NIASO_14850</name>
</gene>
<evidence type="ECO:0000313" key="1">
    <source>
        <dbReference type="EMBL" id="AHF17830.1"/>
    </source>
</evidence>